<proteinExistence type="predicted"/>
<reference evidence="2" key="2">
    <citation type="submission" date="2024-04" db="EMBL/GenBank/DDBJ databases">
        <authorList>
            <person name="Chen Y."/>
            <person name="Shah S."/>
            <person name="Dougan E. K."/>
            <person name="Thang M."/>
            <person name="Chan C."/>
        </authorList>
    </citation>
    <scope>NUCLEOTIDE SEQUENCE [LARGE SCALE GENOMIC DNA]</scope>
</reference>
<organism evidence="1">
    <name type="scientific">Cladocopium goreaui</name>
    <dbReference type="NCBI Taxonomy" id="2562237"/>
    <lineage>
        <taxon>Eukaryota</taxon>
        <taxon>Sar</taxon>
        <taxon>Alveolata</taxon>
        <taxon>Dinophyceae</taxon>
        <taxon>Suessiales</taxon>
        <taxon>Symbiodiniaceae</taxon>
        <taxon>Cladocopium</taxon>
    </lineage>
</organism>
<evidence type="ECO:0000313" key="2">
    <source>
        <dbReference type="EMBL" id="CAL1169982.1"/>
    </source>
</evidence>
<dbReference type="AlphaFoldDB" id="A0A9P1DWB4"/>
<accession>A0A9P1DWB4</accession>
<dbReference type="EMBL" id="CAMXCT030006593">
    <property type="protein sequence ID" value="CAL4803919.1"/>
    <property type="molecule type" value="Genomic_DNA"/>
</dbReference>
<dbReference type="EMBL" id="CAMXCT020006593">
    <property type="protein sequence ID" value="CAL1169982.1"/>
    <property type="molecule type" value="Genomic_DNA"/>
</dbReference>
<evidence type="ECO:0000313" key="3">
    <source>
        <dbReference type="Proteomes" id="UP001152797"/>
    </source>
</evidence>
<evidence type="ECO:0000313" key="1">
    <source>
        <dbReference type="EMBL" id="CAI4016607.1"/>
    </source>
</evidence>
<dbReference type="EMBL" id="CAMXCT010006593">
    <property type="protein sequence ID" value="CAI4016607.1"/>
    <property type="molecule type" value="Genomic_DNA"/>
</dbReference>
<dbReference type="Proteomes" id="UP001152797">
    <property type="component" value="Unassembled WGS sequence"/>
</dbReference>
<name>A0A9P1DWB4_9DINO</name>
<protein>
    <submittedName>
        <fullName evidence="1">Uncharacterized protein</fullName>
    </submittedName>
</protein>
<comment type="caution">
    <text evidence="1">The sequence shown here is derived from an EMBL/GenBank/DDBJ whole genome shotgun (WGS) entry which is preliminary data.</text>
</comment>
<gene>
    <name evidence="1" type="ORF">C1SCF055_LOCUS41334</name>
</gene>
<reference evidence="1" key="1">
    <citation type="submission" date="2022-10" db="EMBL/GenBank/DDBJ databases">
        <authorList>
            <person name="Chen Y."/>
            <person name="Dougan E. K."/>
            <person name="Chan C."/>
            <person name="Rhodes N."/>
            <person name="Thang M."/>
        </authorList>
    </citation>
    <scope>NUCLEOTIDE SEQUENCE</scope>
</reference>
<sequence length="67" mass="7393">MSVEPRQRYAFSSKGAGCPGKVPREPQILELPAMSKMGNSSLQLRLLSWIPAWLKVRAAAGKARCHE</sequence>
<keyword evidence="3" id="KW-1185">Reference proteome</keyword>